<organism evidence="3 4">
    <name type="scientific">Isosphaera pallida (strain ATCC 43644 / DSM 9630 / IS1B)</name>
    <dbReference type="NCBI Taxonomy" id="575540"/>
    <lineage>
        <taxon>Bacteria</taxon>
        <taxon>Pseudomonadati</taxon>
        <taxon>Planctomycetota</taxon>
        <taxon>Planctomycetia</taxon>
        <taxon>Isosphaerales</taxon>
        <taxon>Isosphaeraceae</taxon>
        <taxon>Isosphaera</taxon>
    </lineage>
</organism>
<sequence>MTVSDICIKRPVFTWVLMMIPVVLGSLSYLELGVDLFPNVDFPVCAVVTTLPNASVEEIESTVTKPIEDVINQISGIDELRSQSLEGTSIVTVQFDLSKPLDVGVQEVRDKVGIVVNQLPEGTETPVVSRFSTDEIPIMTIAVSGRRDLREVTEIARRQIKERLETVSGVGTVGLSGGKVRAMNIVIDADKLDAYGLSIEEVRQALARQNVETPGGRIDQGERELVLRTLGRLETEQEFNDLIVVNRGGYPVKIRDLGYAEDSNEEVRTLARLEVFENGISQGAKNAVSLTIQKQAGSNVVAVADEIFKRLEKIKASLPDDIEIAITRDQSRFVRKSIEEVQFHMLLAAILVSGTIYLFIRDWRTTVIASLAVPTSIIPTFAFMYVMGFTLNNITILGLILAIGIVIDDAIVVHENIFRHMEEHGLDGYEAARMGTREIALPVMATSLSLIVIFLPIGFMGGIIGKFFSSFGLTVAFAVAMSLFVSFTLTPMLCSRFLKLDSSQGAGGPQKAKSKSGLIYRLVDGTYGLILRFALRFKFLVVLMTLVVVIATYPLALGVGFNLIPRDDQSEFEVVFTTPEGYTLKRTDEVTAEIEARLREQIRDMKYMYTSIGNAVSGGIASSEGDVTKSSIYIRLKDLEERSPGVTQFNQQEIARKILLDYPELRSSVNDVSPFQGGSRGQTFQVNLAGPDLEKLEELARQLADKLAATGNVTDLDTSLTLRKPELQVRVDREAASDLGVQVGVVADSLRALVGGIKVSKFRDGPEQYDVWLRATKIDRQDERALLRLTIPSTMMGLVRLESLAELEFELGPTEIERYNRERIVTVLANPKQGMALGELVKLTTSLLDPNSTNPDRLELPPGYSFRFTGQAETLAELFRYFAIAFFLSVTFMYLILAAQFESWSQPVAILMSLPVTVPFGLLSMILFQTPMDLYAMFGLFMLVGIVKKNGILQIDATNQFRAAGMNRHQAILEANHTRLRPILMTTFMLVAAMIPLALGQGPGSGSRASMAKVIIGGQVLSLVLALVVTPVFYVYLDQLRNLMRKSPFRLTVERQTHSLNASDQPARPVPVMARVFESSHSLPHDNGHGYGNGHGLRSPVEPSEPYERPVGSSAAKSSAD</sequence>
<keyword evidence="2" id="KW-0472">Membrane</keyword>
<feature type="region of interest" description="Disordered" evidence="1">
    <location>
        <begin position="1083"/>
        <end position="1121"/>
    </location>
</feature>
<evidence type="ECO:0000313" key="4">
    <source>
        <dbReference type="Proteomes" id="UP000008631"/>
    </source>
</evidence>
<feature type="transmembrane region" description="Helical" evidence="2">
    <location>
        <begin position="983"/>
        <end position="1002"/>
    </location>
</feature>
<dbReference type="SUPFAM" id="SSF82714">
    <property type="entry name" value="Multidrug efflux transporter AcrB TolC docking domain, DN and DC subdomains"/>
    <property type="match status" value="2"/>
</dbReference>
<feature type="transmembrane region" description="Helical" evidence="2">
    <location>
        <begin position="471"/>
        <end position="494"/>
    </location>
</feature>
<dbReference type="SUPFAM" id="SSF82866">
    <property type="entry name" value="Multidrug efflux transporter AcrB transmembrane domain"/>
    <property type="match status" value="2"/>
</dbReference>
<dbReference type="KEGG" id="ipa:Isop_2951"/>
<dbReference type="EMBL" id="CP002353">
    <property type="protein sequence ID" value="ADV63516.1"/>
    <property type="molecule type" value="Genomic_DNA"/>
</dbReference>
<dbReference type="InterPro" id="IPR027463">
    <property type="entry name" value="AcrB_DN_DC_subdom"/>
</dbReference>
<feature type="transmembrane region" description="Helical" evidence="2">
    <location>
        <begin position="934"/>
        <end position="952"/>
    </location>
</feature>
<feature type="transmembrane region" description="Helical" evidence="2">
    <location>
        <begin position="878"/>
        <end position="897"/>
    </location>
</feature>
<dbReference type="Gene3D" id="3.30.2090.10">
    <property type="entry name" value="Multidrug efflux transporter AcrB TolC docking domain, DN and DC subdomains"/>
    <property type="match status" value="2"/>
</dbReference>
<proteinExistence type="predicted"/>
<feature type="transmembrane region" description="Helical" evidence="2">
    <location>
        <begin position="12"/>
        <end position="30"/>
    </location>
</feature>
<dbReference type="PANTHER" id="PTHR32063:SF0">
    <property type="entry name" value="SWARMING MOTILITY PROTEIN SWRC"/>
    <property type="match status" value="1"/>
</dbReference>
<dbReference type="FunCoup" id="E8R286">
    <property type="interactions" value="229"/>
</dbReference>
<dbReference type="Proteomes" id="UP000008631">
    <property type="component" value="Chromosome"/>
</dbReference>
<keyword evidence="4" id="KW-1185">Reference proteome</keyword>
<dbReference type="PANTHER" id="PTHR32063">
    <property type="match status" value="1"/>
</dbReference>
<dbReference type="SUPFAM" id="SSF82693">
    <property type="entry name" value="Multidrug efflux transporter AcrB pore domain, PN1, PN2, PC1 and PC2 subdomains"/>
    <property type="match status" value="3"/>
</dbReference>
<keyword evidence="2" id="KW-0812">Transmembrane</keyword>
<reference evidence="3 4" key="2">
    <citation type="journal article" date="2011" name="Stand. Genomic Sci.">
        <title>Complete genome sequence of Isosphaera pallida type strain (IS1B).</title>
        <authorList>
            <consortium name="US DOE Joint Genome Institute (JGI-PGF)"/>
            <person name="Goker M."/>
            <person name="Cleland D."/>
            <person name="Saunders E."/>
            <person name="Lapidus A."/>
            <person name="Nolan M."/>
            <person name="Lucas S."/>
            <person name="Hammon N."/>
            <person name="Deshpande S."/>
            <person name="Cheng J.F."/>
            <person name="Tapia R."/>
            <person name="Han C."/>
            <person name="Goodwin L."/>
            <person name="Pitluck S."/>
            <person name="Liolios K."/>
            <person name="Pagani I."/>
            <person name="Ivanova N."/>
            <person name="Mavromatis K."/>
            <person name="Pati A."/>
            <person name="Chen A."/>
            <person name="Palaniappan K."/>
            <person name="Land M."/>
            <person name="Hauser L."/>
            <person name="Chang Y.J."/>
            <person name="Jeffries C.D."/>
            <person name="Detter J.C."/>
            <person name="Beck B."/>
            <person name="Woyke T."/>
            <person name="Bristow J."/>
            <person name="Eisen J.A."/>
            <person name="Markowitz V."/>
            <person name="Hugenholtz P."/>
            <person name="Kyrpides N.C."/>
            <person name="Klenk H.P."/>
        </authorList>
    </citation>
    <scope>NUCLEOTIDE SEQUENCE [LARGE SCALE GENOMIC DNA]</scope>
    <source>
        <strain evidence="4">ATCC 43644 / DSM 9630 / IS1B</strain>
    </source>
</reference>
<protein>
    <submittedName>
        <fullName evidence="3">Acriflavin resistance protein</fullName>
    </submittedName>
</protein>
<keyword evidence="2" id="KW-1133">Transmembrane helix</keyword>
<dbReference type="OrthoDB" id="220575at2"/>
<feature type="transmembrane region" description="Helical" evidence="2">
    <location>
        <begin position="439"/>
        <end position="465"/>
    </location>
</feature>
<evidence type="ECO:0000256" key="2">
    <source>
        <dbReference type="SAM" id="Phobius"/>
    </source>
</evidence>
<dbReference type="GO" id="GO:0042910">
    <property type="term" value="F:xenobiotic transmembrane transporter activity"/>
    <property type="evidence" value="ECO:0007669"/>
    <property type="project" value="TreeGrafter"/>
</dbReference>
<feature type="transmembrane region" description="Helical" evidence="2">
    <location>
        <begin position="394"/>
        <end position="418"/>
    </location>
</feature>
<feature type="transmembrane region" description="Helical" evidence="2">
    <location>
        <begin position="539"/>
        <end position="564"/>
    </location>
</feature>
<dbReference type="Gene3D" id="3.30.70.1320">
    <property type="entry name" value="Multidrug efflux transporter AcrB pore domain like"/>
    <property type="match status" value="1"/>
</dbReference>
<dbReference type="HOGENOM" id="CLU_002755_1_2_0"/>
<feature type="transmembrane region" description="Helical" evidence="2">
    <location>
        <begin position="909"/>
        <end position="928"/>
    </location>
</feature>
<dbReference type="AlphaFoldDB" id="E8R286"/>
<dbReference type="RefSeq" id="WP_013565804.1">
    <property type="nucleotide sequence ID" value="NC_014962.1"/>
</dbReference>
<dbReference type="InterPro" id="IPR001036">
    <property type="entry name" value="Acrflvin-R"/>
</dbReference>
<feature type="transmembrane region" description="Helical" evidence="2">
    <location>
        <begin position="367"/>
        <end position="388"/>
    </location>
</feature>
<dbReference type="eggNOG" id="COG0841">
    <property type="taxonomic scope" value="Bacteria"/>
</dbReference>
<name>E8R286_ISOPI</name>
<accession>E8R286</accession>
<reference key="1">
    <citation type="submission" date="2010-11" db="EMBL/GenBank/DDBJ databases">
        <title>The complete sequence of chromosome of Isophaera pallida ATCC 43644.</title>
        <authorList>
            <consortium name="US DOE Joint Genome Institute (JGI-PGF)"/>
            <person name="Lucas S."/>
            <person name="Copeland A."/>
            <person name="Lapidus A."/>
            <person name="Bruce D."/>
            <person name="Goodwin L."/>
            <person name="Pitluck S."/>
            <person name="Kyrpides N."/>
            <person name="Mavromatis K."/>
            <person name="Pagani I."/>
            <person name="Ivanova N."/>
            <person name="Saunders E."/>
            <person name="Brettin T."/>
            <person name="Detter J.C."/>
            <person name="Han C."/>
            <person name="Tapia R."/>
            <person name="Land M."/>
            <person name="Hauser L."/>
            <person name="Markowitz V."/>
            <person name="Cheng J.-F."/>
            <person name="Hugenholtz P."/>
            <person name="Woyke T."/>
            <person name="Wu D."/>
            <person name="Eisen J.A."/>
        </authorList>
    </citation>
    <scope>NUCLEOTIDE SEQUENCE</scope>
    <source>
        <strain>ATCC 43644</strain>
    </source>
</reference>
<dbReference type="Pfam" id="PF00873">
    <property type="entry name" value="ACR_tran"/>
    <property type="match status" value="1"/>
</dbReference>
<feature type="transmembrane region" description="Helical" evidence="2">
    <location>
        <begin position="341"/>
        <end position="360"/>
    </location>
</feature>
<evidence type="ECO:0000313" key="3">
    <source>
        <dbReference type="EMBL" id="ADV63516.1"/>
    </source>
</evidence>
<dbReference type="STRING" id="575540.Isop_2951"/>
<gene>
    <name evidence="3" type="ordered locus">Isop_2951</name>
</gene>
<evidence type="ECO:0000256" key="1">
    <source>
        <dbReference type="SAM" id="MobiDB-lite"/>
    </source>
</evidence>
<dbReference type="Gene3D" id="3.30.70.1430">
    <property type="entry name" value="Multidrug efflux transporter AcrB pore domain"/>
    <property type="match status" value="2"/>
</dbReference>
<dbReference type="PRINTS" id="PR00702">
    <property type="entry name" value="ACRIFLAVINRP"/>
</dbReference>
<dbReference type="Gene3D" id="3.30.70.1440">
    <property type="entry name" value="Multidrug efflux transporter AcrB pore domain"/>
    <property type="match status" value="1"/>
</dbReference>
<dbReference type="InParanoid" id="E8R286"/>
<feature type="transmembrane region" description="Helical" evidence="2">
    <location>
        <begin position="1014"/>
        <end position="1037"/>
    </location>
</feature>
<dbReference type="Gene3D" id="1.20.1640.10">
    <property type="entry name" value="Multidrug efflux transporter AcrB transmembrane domain"/>
    <property type="match status" value="2"/>
</dbReference>
<dbReference type="GO" id="GO:0005886">
    <property type="term" value="C:plasma membrane"/>
    <property type="evidence" value="ECO:0007669"/>
    <property type="project" value="TreeGrafter"/>
</dbReference>